<accession>A0A4R0QT06</accession>
<dbReference type="EMBL" id="RXLP01000019">
    <property type="protein sequence ID" value="TCD54335.1"/>
    <property type="molecule type" value="Genomic_DNA"/>
</dbReference>
<dbReference type="OrthoDB" id="529288at2"/>
<sequence>MAIDNTMQRVLKQYRIMMTSLRTPKLRERFKGLLAAQDAQPLESQVSTSSLDKPFAQIDWLNASLEESMAELGEQISAINEFLGPNSILYTQRIDDLPMDWEERKQLIRRICERVFSVKIDSRNWLTEAEYTARLSMLVEDPVTIRRYSIDMAIVRRDERGKRYFLAQ</sequence>
<dbReference type="Pfam" id="PF09860">
    <property type="entry name" value="DUF2087"/>
    <property type="match status" value="1"/>
</dbReference>
<evidence type="ECO:0000259" key="1">
    <source>
        <dbReference type="Pfam" id="PF09860"/>
    </source>
</evidence>
<evidence type="ECO:0000313" key="2">
    <source>
        <dbReference type="EMBL" id="TCD54335.1"/>
    </source>
</evidence>
<gene>
    <name evidence="2" type="ORF">EJ419_04695</name>
</gene>
<reference evidence="2 3" key="1">
    <citation type="submission" date="2018-12" db="EMBL/GenBank/DDBJ databases">
        <title>Alloscrdovia theropitheci sp. nov: a novel taxon from the feces of the bleeding-herat monkey (Theropithecus geleda).</title>
        <authorList>
            <person name="Modesto M."/>
        </authorList>
    </citation>
    <scope>NUCLEOTIDE SEQUENCE [LARGE SCALE GENOMIC DNA]</scope>
    <source>
        <strain evidence="2 3">GLDI4/2</strain>
    </source>
</reference>
<dbReference type="Proteomes" id="UP000291289">
    <property type="component" value="Unassembled WGS sequence"/>
</dbReference>
<comment type="caution">
    <text evidence="2">The sequence shown here is derived from an EMBL/GenBank/DDBJ whole genome shotgun (WGS) entry which is preliminary data.</text>
</comment>
<proteinExistence type="predicted"/>
<dbReference type="InterPro" id="IPR018656">
    <property type="entry name" value="DUF2087"/>
</dbReference>
<protein>
    <submittedName>
        <fullName evidence="2">DUF2087 domain-containing protein</fullName>
    </submittedName>
</protein>
<name>A0A4R0QT06_9BIFI</name>
<evidence type="ECO:0000313" key="3">
    <source>
        <dbReference type="Proteomes" id="UP000291289"/>
    </source>
</evidence>
<keyword evidence="3" id="KW-1185">Reference proteome</keyword>
<dbReference type="RefSeq" id="WP_131284081.1">
    <property type="nucleotide sequence ID" value="NZ_RXLP01000019.1"/>
</dbReference>
<dbReference type="AlphaFoldDB" id="A0A4R0QT06"/>
<organism evidence="2 3">
    <name type="scientific">Alloscardovia theropitheci</name>
    <dbReference type="NCBI Taxonomy" id="2496842"/>
    <lineage>
        <taxon>Bacteria</taxon>
        <taxon>Bacillati</taxon>
        <taxon>Actinomycetota</taxon>
        <taxon>Actinomycetes</taxon>
        <taxon>Bifidobacteriales</taxon>
        <taxon>Bifidobacteriaceae</taxon>
        <taxon>Alloscardovia</taxon>
    </lineage>
</organism>
<feature type="domain" description="DUF2087" evidence="1">
    <location>
        <begin position="94"/>
        <end position="164"/>
    </location>
</feature>